<reference evidence="3" key="1">
    <citation type="submission" date="2020-02" db="EMBL/GenBank/DDBJ databases">
        <title>Relaxed selection underlies rapid genomic changes in the transitions from sociality to social parasitism in ants.</title>
        <authorList>
            <person name="Bi X."/>
        </authorList>
    </citation>
    <scope>NUCLEOTIDE SEQUENCE</scope>
    <source>
        <strain evidence="3">BGI-DK2014c</strain>
        <tissue evidence="3">Whole body</tissue>
    </source>
</reference>
<dbReference type="Pfam" id="PF23055">
    <property type="entry name" value="DUF7041"/>
    <property type="match status" value="1"/>
</dbReference>
<keyword evidence="4" id="KW-1185">Reference proteome</keyword>
<sequence>MSIQSPAKCEIRSVIRYLVWKGKTPVEVYNEVKTAYGDKGMNRTSVFKWCREFKNGRTSVHDDQRSERPSILTDDIVEKIENALRDDRRLTMDELSAMFPQISRSQETITETLGYRKLSARWVPKQLTDQHKLNRVEAGQEFLRRYKLHGDEFLRSIVTGDITDQETMAHHVIMSLDAKAIACFRDLIAESNENKPYTKLKQYIIEIFSASAESQLRQLIKGQVLTSGKPSQILSRLRNLNTDKRCDDARGILATSESTDLDKLAKMANKIAETASDSAQCAAKNKTPTNFKLYAANNTRIDTYGESFRTLLGVGINSVAIRLFTWNFCVTSILYPIEADLIAHYGLLLDLLIDPQNNVYVLDIIKSVSQLVISTVNPSTKFVSILSEFPEVTGLEQTTPNCSSDVRHHLRNSSQTFQRQIFRALGDLEFVFAVIDDILIASTSLEEHEAHLRIMLQRLKILYLQLNIEKKDRRKIVTDHKPLIYSFMQYEELQSIRESPEFPLAMKRQIPFTNIVALSCDNVSVMTGKHYRLKALFALGLLSLLSSNGRIFNFERRIRRLRRKNRSPAAILEKGKRRAICEEIPPAYRPPLRGVSKRLRDKRVVPKRMDRQGRITVPTIIEEDASGREIRCLAGLRKKEKGSGKGRLPKSAITCHSIALRCSGQLVLALKLRRQVVLAEMVWGFVMMVVLQVVGLSFGSSGLRGAYGSPCHCSSACACAENFGGFYLV</sequence>
<dbReference type="Proteomes" id="UP000668214">
    <property type="component" value="Unassembled WGS sequence"/>
</dbReference>
<dbReference type="GO" id="GO:0071897">
    <property type="term" value="P:DNA biosynthetic process"/>
    <property type="evidence" value="ECO:0007669"/>
    <property type="project" value="UniProtKB-ARBA"/>
</dbReference>
<dbReference type="PANTHER" id="PTHR46060">
    <property type="entry name" value="MARINER MOS1 TRANSPOSASE-LIKE PROTEIN"/>
    <property type="match status" value="1"/>
</dbReference>
<evidence type="ECO:0000256" key="1">
    <source>
        <dbReference type="SAM" id="Phobius"/>
    </source>
</evidence>
<dbReference type="GO" id="GO:0032259">
    <property type="term" value="P:methylation"/>
    <property type="evidence" value="ECO:0007669"/>
    <property type="project" value="UniProtKB-KW"/>
</dbReference>
<dbReference type="AlphaFoldDB" id="A0A836JUV9"/>
<feature type="non-terminal residue" evidence="3">
    <location>
        <position position="1"/>
    </location>
</feature>
<dbReference type="InterPro" id="IPR055469">
    <property type="entry name" value="DUF7041"/>
</dbReference>
<keyword evidence="1" id="KW-1133">Transmembrane helix</keyword>
<feature type="transmembrane region" description="Helical" evidence="1">
    <location>
        <begin position="676"/>
        <end position="698"/>
    </location>
</feature>
<dbReference type="Gene3D" id="1.10.10.1450">
    <property type="match status" value="1"/>
</dbReference>
<accession>A0A836JUV9</accession>
<keyword evidence="3" id="KW-0808">Transferase</keyword>
<organism evidence="3 4">
    <name type="scientific">Pseudoatta argentina</name>
    <dbReference type="NCBI Taxonomy" id="621737"/>
    <lineage>
        <taxon>Eukaryota</taxon>
        <taxon>Metazoa</taxon>
        <taxon>Ecdysozoa</taxon>
        <taxon>Arthropoda</taxon>
        <taxon>Hexapoda</taxon>
        <taxon>Insecta</taxon>
        <taxon>Pterygota</taxon>
        <taxon>Neoptera</taxon>
        <taxon>Endopterygota</taxon>
        <taxon>Hymenoptera</taxon>
        <taxon>Apocrita</taxon>
        <taxon>Aculeata</taxon>
        <taxon>Formicoidea</taxon>
        <taxon>Formicidae</taxon>
        <taxon>Myrmicinae</taxon>
        <taxon>Pseudoatta</taxon>
    </lineage>
</organism>
<dbReference type="InterPro" id="IPR052709">
    <property type="entry name" value="Transposase-MT_Hybrid"/>
</dbReference>
<evidence type="ECO:0000259" key="2">
    <source>
        <dbReference type="Pfam" id="PF23055"/>
    </source>
</evidence>
<keyword evidence="1" id="KW-0812">Transmembrane</keyword>
<feature type="domain" description="DUF7041" evidence="2">
    <location>
        <begin position="159"/>
        <end position="220"/>
    </location>
</feature>
<dbReference type="Gene3D" id="3.30.70.270">
    <property type="match status" value="1"/>
</dbReference>
<name>A0A836JUV9_9HYME</name>
<dbReference type="EMBL" id="JAANIA010000175">
    <property type="protein sequence ID" value="KAG5326612.1"/>
    <property type="molecule type" value="Genomic_DNA"/>
</dbReference>
<feature type="transmembrane region" description="Helical" evidence="1">
    <location>
        <begin position="535"/>
        <end position="554"/>
    </location>
</feature>
<keyword evidence="3" id="KW-0489">Methyltransferase</keyword>
<proteinExistence type="predicted"/>
<evidence type="ECO:0000313" key="3">
    <source>
        <dbReference type="EMBL" id="KAG5326612.1"/>
    </source>
</evidence>
<dbReference type="InterPro" id="IPR043128">
    <property type="entry name" value="Rev_trsase/Diguanyl_cyclase"/>
</dbReference>
<protein>
    <submittedName>
        <fullName evidence="3">SETMR methyltransferase</fullName>
    </submittedName>
</protein>
<gene>
    <name evidence="3" type="primary">Setmar_59</name>
    <name evidence="3" type="ORF">G6Z78_0003699</name>
</gene>
<comment type="caution">
    <text evidence="3">The sequence shown here is derived from an EMBL/GenBank/DDBJ whole genome shotgun (WGS) entry which is preliminary data.</text>
</comment>
<feature type="non-terminal residue" evidence="3">
    <location>
        <position position="729"/>
    </location>
</feature>
<dbReference type="GO" id="GO:0008168">
    <property type="term" value="F:methyltransferase activity"/>
    <property type="evidence" value="ECO:0007669"/>
    <property type="project" value="UniProtKB-KW"/>
</dbReference>
<dbReference type="PANTHER" id="PTHR46060:SF1">
    <property type="entry name" value="MARINER MOS1 TRANSPOSASE-LIKE PROTEIN"/>
    <property type="match status" value="1"/>
</dbReference>
<keyword evidence="1" id="KW-0472">Membrane</keyword>
<dbReference type="InterPro" id="IPR043502">
    <property type="entry name" value="DNA/RNA_pol_sf"/>
</dbReference>
<dbReference type="SUPFAM" id="SSF56672">
    <property type="entry name" value="DNA/RNA polymerases"/>
    <property type="match status" value="1"/>
</dbReference>
<evidence type="ECO:0000313" key="4">
    <source>
        <dbReference type="Proteomes" id="UP000668214"/>
    </source>
</evidence>